<protein>
    <recommendedName>
        <fullName evidence="10">DNA-binding response regulator</fullName>
    </recommendedName>
</protein>
<dbReference type="GeneID" id="97243538"/>
<name>A0A161R8N5_9PROT</name>
<dbReference type="InterPro" id="IPR000792">
    <property type="entry name" value="Tscrpt_reg_LuxR_C"/>
</dbReference>
<dbReference type="InterPro" id="IPR039420">
    <property type="entry name" value="WalR-like"/>
</dbReference>
<dbReference type="Pfam" id="PF00072">
    <property type="entry name" value="Response_reg"/>
    <property type="match status" value="1"/>
</dbReference>
<evidence type="ECO:0000256" key="1">
    <source>
        <dbReference type="ARBA" id="ARBA00022553"/>
    </source>
</evidence>
<dbReference type="InterPro" id="IPR001789">
    <property type="entry name" value="Sig_transdc_resp-reg_receiver"/>
</dbReference>
<evidence type="ECO:0000256" key="2">
    <source>
        <dbReference type="ARBA" id="ARBA00023015"/>
    </source>
</evidence>
<sequence>MKLLLADDHEIFRDGIRMLIEARTPHRIVCETASGSEIGRLVQTHAPDLAVLDYQMPGAEITAVTAWLKKRFPALRIVILTGTTSGVLHARLVEAGADAVLPKAGDAETLLKALEAVAAGRQVLPQAIREGIAAGAEALSLTQREYQVLRLVCQGLGNAEIAARFNLSDRTIAKHRENLFRKLGVGSAAQAINRATELGLI</sequence>
<dbReference type="PROSITE" id="PS00622">
    <property type="entry name" value="HTH_LUXR_1"/>
    <property type="match status" value="1"/>
</dbReference>
<accession>A0A161R8N5</accession>
<keyword evidence="4" id="KW-0804">Transcription</keyword>
<dbReference type="SMART" id="SM00421">
    <property type="entry name" value="HTH_LUXR"/>
    <property type="match status" value="1"/>
</dbReference>
<dbReference type="GO" id="GO:0003677">
    <property type="term" value="F:DNA binding"/>
    <property type="evidence" value="ECO:0007669"/>
    <property type="project" value="UniProtKB-KW"/>
</dbReference>
<evidence type="ECO:0000313" key="9">
    <source>
        <dbReference type="Proteomes" id="UP000075787"/>
    </source>
</evidence>
<dbReference type="CDD" id="cd06170">
    <property type="entry name" value="LuxR_C_like"/>
    <property type="match status" value="1"/>
</dbReference>
<dbReference type="PANTHER" id="PTHR43214:SF41">
    <property type="entry name" value="NITRATE_NITRITE RESPONSE REGULATOR PROTEIN NARP"/>
    <property type="match status" value="1"/>
</dbReference>
<dbReference type="Proteomes" id="UP000075787">
    <property type="component" value="Unassembled WGS sequence"/>
</dbReference>
<dbReference type="PRINTS" id="PR00038">
    <property type="entry name" value="HTHLUXR"/>
</dbReference>
<evidence type="ECO:0000259" key="7">
    <source>
        <dbReference type="PROSITE" id="PS50110"/>
    </source>
</evidence>
<dbReference type="SMART" id="SM00448">
    <property type="entry name" value="REC"/>
    <property type="match status" value="1"/>
</dbReference>
<dbReference type="Gene3D" id="3.40.50.2300">
    <property type="match status" value="1"/>
</dbReference>
<evidence type="ECO:0000259" key="6">
    <source>
        <dbReference type="PROSITE" id="PS50043"/>
    </source>
</evidence>
<feature type="domain" description="Response regulatory" evidence="7">
    <location>
        <begin position="2"/>
        <end position="118"/>
    </location>
</feature>
<proteinExistence type="predicted"/>
<keyword evidence="1 5" id="KW-0597">Phosphoprotein</keyword>
<evidence type="ECO:0000256" key="3">
    <source>
        <dbReference type="ARBA" id="ARBA00023125"/>
    </source>
</evidence>
<dbReference type="CDD" id="cd17535">
    <property type="entry name" value="REC_NarL-like"/>
    <property type="match status" value="1"/>
</dbReference>
<dbReference type="OrthoDB" id="9805444at2"/>
<dbReference type="EMBL" id="LPZR01000004">
    <property type="protein sequence ID" value="KYO57743.1"/>
    <property type="molecule type" value="Genomic_DNA"/>
</dbReference>
<dbReference type="Pfam" id="PF00196">
    <property type="entry name" value="GerE"/>
    <property type="match status" value="1"/>
</dbReference>
<evidence type="ECO:0000256" key="4">
    <source>
        <dbReference type="ARBA" id="ARBA00023163"/>
    </source>
</evidence>
<gene>
    <name evidence="8" type="ORF">AUP44_18825</name>
</gene>
<organism evidence="8 9">
    <name type="scientific">Tistrella mobilis</name>
    <dbReference type="NCBI Taxonomy" id="171437"/>
    <lineage>
        <taxon>Bacteria</taxon>
        <taxon>Pseudomonadati</taxon>
        <taxon>Pseudomonadota</taxon>
        <taxon>Alphaproteobacteria</taxon>
        <taxon>Geminicoccales</taxon>
        <taxon>Geminicoccaceae</taxon>
        <taxon>Tistrella</taxon>
    </lineage>
</organism>
<dbReference type="PANTHER" id="PTHR43214">
    <property type="entry name" value="TWO-COMPONENT RESPONSE REGULATOR"/>
    <property type="match status" value="1"/>
</dbReference>
<dbReference type="PROSITE" id="PS50043">
    <property type="entry name" value="HTH_LUXR_2"/>
    <property type="match status" value="1"/>
</dbReference>
<evidence type="ECO:0000256" key="5">
    <source>
        <dbReference type="PROSITE-ProRule" id="PRU00169"/>
    </source>
</evidence>
<evidence type="ECO:0000313" key="8">
    <source>
        <dbReference type="EMBL" id="KYO57743.1"/>
    </source>
</evidence>
<keyword evidence="2" id="KW-0805">Transcription regulation</keyword>
<feature type="domain" description="HTH luxR-type" evidence="6">
    <location>
        <begin position="134"/>
        <end position="199"/>
    </location>
</feature>
<dbReference type="InterPro" id="IPR011006">
    <property type="entry name" value="CheY-like_superfamily"/>
</dbReference>
<dbReference type="PROSITE" id="PS50110">
    <property type="entry name" value="RESPONSE_REGULATORY"/>
    <property type="match status" value="1"/>
</dbReference>
<dbReference type="SUPFAM" id="SSF52172">
    <property type="entry name" value="CheY-like"/>
    <property type="match status" value="1"/>
</dbReference>
<feature type="modified residue" description="4-aspartylphosphate" evidence="5">
    <location>
        <position position="53"/>
    </location>
</feature>
<dbReference type="GO" id="GO:0006355">
    <property type="term" value="P:regulation of DNA-templated transcription"/>
    <property type="evidence" value="ECO:0007669"/>
    <property type="project" value="InterPro"/>
</dbReference>
<keyword evidence="3" id="KW-0238">DNA-binding</keyword>
<dbReference type="AlphaFoldDB" id="A0A161R8N5"/>
<dbReference type="SUPFAM" id="SSF46894">
    <property type="entry name" value="C-terminal effector domain of the bipartite response regulators"/>
    <property type="match status" value="1"/>
</dbReference>
<reference evidence="8 9" key="1">
    <citation type="submission" date="2015-12" db="EMBL/GenBank/DDBJ databases">
        <title>Genome sequence of Tistrella mobilis MCCC 1A02139.</title>
        <authorList>
            <person name="Lu L."/>
            <person name="Lai Q."/>
            <person name="Shao Z."/>
            <person name="Qian P."/>
        </authorList>
    </citation>
    <scope>NUCLEOTIDE SEQUENCE [LARGE SCALE GENOMIC DNA]</scope>
    <source>
        <strain evidence="8 9">MCCC 1A02139</strain>
    </source>
</reference>
<comment type="caution">
    <text evidence="8">The sequence shown here is derived from an EMBL/GenBank/DDBJ whole genome shotgun (WGS) entry which is preliminary data.</text>
</comment>
<dbReference type="RefSeq" id="WP_062761199.1">
    <property type="nucleotide sequence ID" value="NZ_CP121045.1"/>
</dbReference>
<evidence type="ECO:0008006" key="10">
    <source>
        <dbReference type="Google" id="ProtNLM"/>
    </source>
</evidence>
<dbReference type="InterPro" id="IPR058245">
    <property type="entry name" value="NreC/VraR/RcsB-like_REC"/>
</dbReference>
<dbReference type="InterPro" id="IPR016032">
    <property type="entry name" value="Sig_transdc_resp-reg_C-effctor"/>
</dbReference>
<dbReference type="GO" id="GO:0000160">
    <property type="term" value="P:phosphorelay signal transduction system"/>
    <property type="evidence" value="ECO:0007669"/>
    <property type="project" value="InterPro"/>
</dbReference>